<dbReference type="EMBL" id="CXST01000003">
    <property type="protein sequence ID" value="CTQ46606.1"/>
    <property type="molecule type" value="Genomic_DNA"/>
</dbReference>
<gene>
    <name evidence="1" type="ORF">LAL4801_05065</name>
</gene>
<keyword evidence="2" id="KW-1185">Reference proteome</keyword>
<name>A0A0M6Y936_9HYPH</name>
<evidence type="ECO:0008006" key="3">
    <source>
        <dbReference type="Google" id="ProtNLM"/>
    </source>
</evidence>
<evidence type="ECO:0000313" key="1">
    <source>
        <dbReference type="EMBL" id="CTQ46606.1"/>
    </source>
</evidence>
<accession>A0A0M6Y936</accession>
<organism evidence="1 2">
    <name type="scientific">Roseibium aggregatum</name>
    <dbReference type="NCBI Taxonomy" id="187304"/>
    <lineage>
        <taxon>Bacteria</taxon>
        <taxon>Pseudomonadati</taxon>
        <taxon>Pseudomonadota</taxon>
        <taxon>Alphaproteobacteria</taxon>
        <taxon>Hyphomicrobiales</taxon>
        <taxon>Stappiaceae</taxon>
        <taxon>Roseibium</taxon>
    </lineage>
</organism>
<dbReference type="OrthoDB" id="7679453at2"/>
<protein>
    <recommendedName>
        <fullName evidence="3">DUF1127 domain-containing protein</fullName>
    </recommendedName>
</protein>
<reference evidence="2" key="1">
    <citation type="submission" date="2015-07" db="EMBL/GenBank/DDBJ databases">
        <authorList>
            <person name="Rodrigo-Torres Lidia"/>
            <person name="Arahal R.David."/>
        </authorList>
    </citation>
    <scope>NUCLEOTIDE SEQUENCE [LARGE SCALE GENOMIC DNA]</scope>
    <source>
        <strain evidence="2">CECT 4801</strain>
    </source>
</reference>
<proteinExistence type="predicted"/>
<dbReference type="Proteomes" id="UP000048926">
    <property type="component" value="Unassembled WGS sequence"/>
</dbReference>
<dbReference type="AlphaFoldDB" id="A0A0M6Y936"/>
<sequence length="78" mass="8962">MFRLSQTKSGCATHQQDLGFSLRSLIGSLFARMATRGRKRVNVAHLPDELRRDIGLGPNPHETSFEARWQKELKDLQR</sequence>
<evidence type="ECO:0000313" key="2">
    <source>
        <dbReference type="Proteomes" id="UP000048926"/>
    </source>
</evidence>
<dbReference type="RefSeq" id="WP_145903841.1">
    <property type="nucleotide sequence ID" value="NZ_CP045631.1"/>
</dbReference>